<evidence type="ECO:0000256" key="7">
    <source>
        <dbReference type="SAM" id="MobiDB-lite"/>
    </source>
</evidence>
<feature type="domain" description="GtrA/DPMS transmembrane" evidence="9">
    <location>
        <begin position="68"/>
        <end position="183"/>
    </location>
</feature>
<organism evidence="10 11">
    <name type="scientific">Micromonospora globispora</name>
    <dbReference type="NCBI Taxonomy" id="1450148"/>
    <lineage>
        <taxon>Bacteria</taxon>
        <taxon>Bacillati</taxon>
        <taxon>Actinomycetota</taxon>
        <taxon>Actinomycetes</taxon>
        <taxon>Micromonosporales</taxon>
        <taxon>Micromonosporaceae</taxon>
        <taxon>Micromonospora</taxon>
    </lineage>
</organism>
<evidence type="ECO:0000256" key="4">
    <source>
        <dbReference type="ARBA" id="ARBA00022692"/>
    </source>
</evidence>
<dbReference type="InterPro" id="IPR007267">
    <property type="entry name" value="GtrA_DPMS_TM"/>
</dbReference>
<dbReference type="Pfam" id="PF13641">
    <property type="entry name" value="Glyco_tranf_2_3"/>
    <property type="match status" value="1"/>
</dbReference>
<accession>A0A317JU74</accession>
<keyword evidence="3" id="KW-0808">Transferase</keyword>
<feature type="transmembrane region" description="Helical" evidence="8">
    <location>
        <begin position="137"/>
        <end position="154"/>
    </location>
</feature>
<gene>
    <name evidence="10" type="ORF">DLJ46_27350</name>
</gene>
<keyword evidence="2" id="KW-0328">Glycosyltransferase</keyword>
<comment type="subcellular location">
    <subcellularLocation>
        <location evidence="1">Membrane</location>
        <topology evidence="1">Multi-pass membrane protein</topology>
    </subcellularLocation>
</comment>
<sequence length="693" mass="76784">MGLTTPLGSSRVRADREPAGRHGGTVRRVAALSPPPQPRVRSTVPGSPWKDSVRPVIDLLRARESWLFLAIGAAVAVIGHAVLELLIRAGVAPAAANAGQLVVTLQLSFVAHDLLTWRRHTAGRADRRAGRWRRFQAARGASALLSLVAFPFLAPVLGTGVAYWGLLVVGTAVNYCSDRFWSFSHEAGAPMTDADSRPRHRGVHRRPTPVAWRVSRVVAALAVLSLPAILFLDAFLVTVSLFMLVVAVTTLAFQLYKWWLPEHNDPDRYGDPDEPRLPGVILVPMRHEEAVAGHTLERLANLDHPEYWVVPIIDHPDDPGTAAIAHAKAARYPGRVLVAPYPEDTEVHNKPIGLNAAVRELDRLGVRYEWIGVADAEDLFHPGLLRMVDYRFRRTGAGIVQCGVQLMNFSADPQTLPLPPGRLPRLRRWLRANTSGWWRAANVLEYYKWFQSRLKLQAATKVMPLGGNTVFFRREFLEALRRRYGAYWDEDCLTEDCKIGMVASVLGYQVDVVYIDEMVTREETPDTLRGLVRQRVRWMQGFIQVFTQREWLALPRAWQKVLAVYVLGFQFFQAFSVVFAPVALALALAHKSPIVVALLASVPLGISLLTIALDVLMLHQFGRTFGQKVRLRDHLGVIVGGYPYQVVLSVAAVWSLLRHLLGRTNWVKTAHSGAHLGAAPAADAGRVPAGVAA</sequence>
<evidence type="ECO:0000259" key="9">
    <source>
        <dbReference type="Pfam" id="PF04138"/>
    </source>
</evidence>
<comment type="caution">
    <text evidence="10">The sequence shown here is derived from an EMBL/GenBank/DDBJ whole genome shotgun (WGS) entry which is preliminary data.</text>
</comment>
<reference evidence="11" key="1">
    <citation type="submission" date="2018-05" db="EMBL/GenBank/DDBJ databases">
        <title>Micromonospora globispora sp. nov. and Micromonospora rugosa sp. nov., isolated from marine sediment.</title>
        <authorList>
            <person name="Carro L."/>
            <person name="Aysel V."/>
            <person name="Cetin D."/>
            <person name="Igual J.M."/>
            <person name="Klenk H.-P."/>
            <person name="Trujillo M.E."/>
            <person name="Sahin N."/>
        </authorList>
    </citation>
    <scope>NUCLEOTIDE SEQUENCE [LARGE SCALE GENOMIC DNA]</scope>
    <source>
        <strain evidence="11">S2904</strain>
    </source>
</reference>
<dbReference type="AlphaFoldDB" id="A0A317JU74"/>
<dbReference type="Proteomes" id="UP000245683">
    <property type="component" value="Unassembled WGS sequence"/>
</dbReference>
<dbReference type="Gene3D" id="3.90.550.10">
    <property type="entry name" value="Spore Coat Polysaccharide Biosynthesis Protein SpsA, Chain A"/>
    <property type="match status" value="1"/>
</dbReference>
<feature type="region of interest" description="Disordered" evidence="7">
    <location>
        <begin position="1"/>
        <end position="47"/>
    </location>
</feature>
<evidence type="ECO:0000256" key="5">
    <source>
        <dbReference type="ARBA" id="ARBA00022989"/>
    </source>
</evidence>
<evidence type="ECO:0000256" key="2">
    <source>
        <dbReference type="ARBA" id="ARBA00022676"/>
    </source>
</evidence>
<dbReference type="InterPro" id="IPR050321">
    <property type="entry name" value="Glycosyltr_2/OpgH_subfam"/>
</dbReference>
<dbReference type="PANTHER" id="PTHR43867:SF2">
    <property type="entry name" value="CELLULOSE SYNTHASE CATALYTIC SUBUNIT A [UDP-FORMING]"/>
    <property type="match status" value="1"/>
</dbReference>
<keyword evidence="11" id="KW-1185">Reference proteome</keyword>
<dbReference type="OrthoDB" id="7431422at2"/>
<dbReference type="EMBL" id="QGSV01000351">
    <property type="protein sequence ID" value="PWU44185.1"/>
    <property type="molecule type" value="Genomic_DNA"/>
</dbReference>
<evidence type="ECO:0000256" key="3">
    <source>
        <dbReference type="ARBA" id="ARBA00022679"/>
    </source>
</evidence>
<evidence type="ECO:0000256" key="1">
    <source>
        <dbReference type="ARBA" id="ARBA00004141"/>
    </source>
</evidence>
<feature type="transmembrane region" description="Helical" evidence="8">
    <location>
        <begin position="235"/>
        <end position="256"/>
    </location>
</feature>
<dbReference type="GO" id="GO:0016020">
    <property type="term" value="C:membrane"/>
    <property type="evidence" value="ECO:0007669"/>
    <property type="project" value="UniProtKB-SubCell"/>
</dbReference>
<dbReference type="GO" id="GO:0016757">
    <property type="term" value="F:glycosyltransferase activity"/>
    <property type="evidence" value="ECO:0007669"/>
    <property type="project" value="UniProtKB-KW"/>
</dbReference>
<feature type="transmembrane region" description="Helical" evidence="8">
    <location>
        <begin position="66"/>
        <end position="87"/>
    </location>
</feature>
<evidence type="ECO:0000256" key="6">
    <source>
        <dbReference type="ARBA" id="ARBA00023136"/>
    </source>
</evidence>
<protein>
    <recommendedName>
        <fullName evidence="9">GtrA/DPMS transmembrane domain-containing protein</fullName>
    </recommendedName>
</protein>
<dbReference type="PANTHER" id="PTHR43867">
    <property type="entry name" value="CELLULOSE SYNTHASE CATALYTIC SUBUNIT A [UDP-FORMING]"/>
    <property type="match status" value="1"/>
</dbReference>
<dbReference type="Pfam" id="PF04138">
    <property type="entry name" value="GtrA_DPMS_TM"/>
    <property type="match status" value="1"/>
</dbReference>
<evidence type="ECO:0000313" key="11">
    <source>
        <dbReference type="Proteomes" id="UP000245683"/>
    </source>
</evidence>
<dbReference type="GO" id="GO:0000271">
    <property type="term" value="P:polysaccharide biosynthetic process"/>
    <property type="evidence" value="ECO:0007669"/>
    <property type="project" value="InterPro"/>
</dbReference>
<evidence type="ECO:0000256" key="8">
    <source>
        <dbReference type="SAM" id="Phobius"/>
    </source>
</evidence>
<dbReference type="InterPro" id="IPR029044">
    <property type="entry name" value="Nucleotide-diphossugar_trans"/>
</dbReference>
<proteinExistence type="predicted"/>
<feature type="transmembrane region" description="Helical" evidence="8">
    <location>
        <begin position="594"/>
        <end position="616"/>
    </location>
</feature>
<feature type="transmembrane region" description="Helical" evidence="8">
    <location>
        <begin position="637"/>
        <end position="657"/>
    </location>
</feature>
<evidence type="ECO:0000313" key="10">
    <source>
        <dbReference type="EMBL" id="PWU44185.1"/>
    </source>
</evidence>
<keyword evidence="6 8" id="KW-0472">Membrane</keyword>
<keyword evidence="5 8" id="KW-1133">Transmembrane helix</keyword>
<dbReference type="SUPFAM" id="SSF53448">
    <property type="entry name" value="Nucleotide-diphospho-sugar transferases"/>
    <property type="match status" value="1"/>
</dbReference>
<feature type="transmembrane region" description="Helical" evidence="8">
    <location>
        <begin position="562"/>
        <end position="588"/>
    </location>
</feature>
<name>A0A317JU74_9ACTN</name>
<keyword evidence="4 8" id="KW-0812">Transmembrane</keyword>
<dbReference type="CDD" id="cd06423">
    <property type="entry name" value="CESA_like"/>
    <property type="match status" value="1"/>
</dbReference>